<reference evidence="5 6" key="1">
    <citation type="submission" date="2020-08" db="EMBL/GenBank/DDBJ databases">
        <title>Novel species isolated from subtropical streams in China.</title>
        <authorList>
            <person name="Lu H."/>
        </authorList>
    </citation>
    <scope>NUCLEOTIDE SEQUENCE [LARGE SCALE GENOMIC DNA]</scope>
    <source>
        <strain evidence="5 6">CCTCC AB 2015119</strain>
    </source>
</reference>
<dbReference type="PROSITE" id="PS51782">
    <property type="entry name" value="LYSM"/>
    <property type="match status" value="1"/>
</dbReference>
<evidence type="ECO:0000256" key="2">
    <source>
        <dbReference type="SAM" id="MobiDB-lite"/>
    </source>
</evidence>
<dbReference type="PANTHER" id="PTHR21666">
    <property type="entry name" value="PEPTIDASE-RELATED"/>
    <property type="match status" value="1"/>
</dbReference>
<dbReference type="InterPro" id="IPR011055">
    <property type="entry name" value="Dup_hybrid_motif"/>
</dbReference>
<evidence type="ECO:0000313" key="5">
    <source>
        <dbReference type="EMBL" id="MBC3811205.1"/>
    </source>
</evidence>
<comment type="similarity">
    <text evidence="1">Belongs to the E.coli NlpD/Haemophilus LppB family.</text>
</comment>
<feature type="chain" id="PRO_5046146815" evidence="3">
    <location>
        <begin position="22"/>
        <end position="308"/>
    </location>
</feature>
<comment type="caution">
    <text evidence="5">The sequence shown here is derived from an EMBL/GenBank/DDBJ whole genome shotgun (WGS) entry which is preliminary data.</text>
</comment>
<dbReference type="Pfam" id="PF01476">
    <property type="entry name" value="LysM"/>
    <property type="match status" value="1"/>
</dbReference>
<dbReference type="PANTHER" id="PTHR21666:SF263">
    <property type="entry name" value="MUREIN HYDROLASE ACTIVATOR NLPD"/>
    <property type="match status" value="1"/>
</dbReference>
<feature type="region of interest" description="Disordered" evidence="2">
    <location>
        <begin position="129"/>
        <end position="149"/>
    </location>
</feature>
<dbReference type="Proteomes" id="UP000637632">
    <property type="component" value="Unassembled WGS sequence"/>
</dbReference>
<dbReference type="SUPFAM" id="SSF51261">
    <property type="entry name" value="Duplicated hybrid motif"/>
    <property type="match status" value="1"/>
</dbReference>
<evidence type="ECO:0000259" key="4">
    <source>
        <dbReference type="PROSITE" id="PS51782"/>
    </source>
</evidence>
<dbReference type="EMBL" id="JACOFT010000002">
    <property type="protein sequence ID" value="MBC3811205.1"/>
    <property type="molecule type" value="Genomic_DNA"/>
</dbReference>
<name>A0ABR6XE72_9BURK</name>
<dbReference type="InterPro" id="IPR018392">
    <property type="entry name" value="LysM"/>
</dbReference>
<feature type="domain" description="LysM" evidence="4">
    <location>
        <begin position="62"/>
        <end position="106"/>
    </location>
</feature>
<feature type="signal peptide" evidence="3">
    <location>
        <begin position="1"/>
        <end position="21"/>
    </location>
</feature>
<accession>A0ABR6XE72</accession>
<dbReference type="PROSITE" id="PS51257">
    <property type="entry name" value="PROKAR_LIPOPROTEIN"/>
    <property type="match status" value="1"/>
</dbReference>
<dbReference type="InterPro" id="IPR016047">
    <property type="entry name" value="M23ase_b-sheet_dom"/>
</dbReference>
<dbReference type="SMART" id="SM00257">
    <property type="entry name" value="LysM"/>
    <property type="match status" value="1"/>
</dbReference>
<keyword evidence="6" id="KW-1185">Reference proteome</keyword>
<dbReference type="Pfam" id="PF01551">
    <property type="entry name" value="Peptidase_M23"/>
    <property type="match status" value="1"/>
</dbReference>
<dbReference type="InterPro" id="IPR050570">
    <property type="entry name" value="Cell_wall_metabolism_enzyme"/>
</dbReference>
<dbReference type="CDD" id="cd12797">
    <property type="entry name" value="M23_peptidase"/>
    <property type="match status" value="1"/>
</dbReference>
<protein>
    <submittedName>
        <fullName evidence="5">Peptidoglycan DD-metalloendopeptidase family protein</fullName>
    </submittedName>
</protein>
<sequence length="308" mass="32851">MNKIKSLKNLMALGCVASLLAACSSTPNKAPVVERGMSSSNEVYVPPPAPKQVVKPVESARGNYVVKRGDTLYRIALDHGQSYSDLVVWNNLKNPNDIKVDQVLRVAPPEINGAQPVAIASSSSIEVKPLSAGSSGTKMTPKGDKRPYSESNLAELQKPEGSGVAPVKTEVAVVKPQERSAESAADVDAVDWMWPVDGKLLAGFDDKNKGFDIAGRMGQDIFAAGAGKVMYAGSGIRGYGNLVIVKHNNSLLSAYAHNKTILVKEGQSITKGQKIAEMGNSDSDGVKLHFEIRLQGKPVDPSRYLPAR</sequence>
<gene>
    <name evidence="5" type="ORF">H8K26_07100</name>
</gene>
<dbReference type="RefSeq" id="WP_190478377.1">
    <property type="nucleotide sequence ID" value="NZ_JACOFT010000002.1"/>
</dbReference>
<dbReference type="Gene3D" id="2.70.70.10">
    <property type="entry name" value="Glucose Permease (Domain IIA)"/>
    <property type="match status" value="1"/>
</dbReference>
<evidence type="ECO:0000313" key="6">
    <source>
        <dbReference type="Proteomes" id="UP000637632"/>
    </source>
</evidence>
<dbReference type="CDD" id="cd00118">
    <property type="entry name" value="LysM"/>
    <property type="match status" value="1"/>
</dbReference>
<dbReference type="Gene3D" id="3.10.350.10">
    <property type="entry name" value="LysM domain"/>
    <property type="match status" value="1"/>
</dbReference>
<organism evidence="5 6">
    <name type="scientific">Undibacterium aquatile</name>
    <dbReference type="NCBI Taxonomy" id="1537398"/>
    <lineage>
        <taxon>Bacteria</taxon>
        <taxon>Pseudomonadati</taxon>
        <taxon>Pseudomonadota</taxon>
        <taxon>Betaproteobacteria</taxon>
        <taxon>Burkholderiales</taxon>
        <taxon>Oxalobacteraceae</taxon>
        <taxon>Undibacterium</taxon>
    </lineage>
</organism>
<proteinExistence type="inferred from homology"/>
<keyword evidence="3" id="KW-0732">Signal</keyword>
<evidence type="ECO:0000256" key="1">
    <source>
        <dbReference type="ARBA" id="ARBA00038420"/>
    </source>
</evidence>
<dbReference type="InterPro" id="IPR036779">
    <property type="entry name" value="LysM_dom_sf"/>
</dbReference>
<evidence type="ECO:0000256" key="3">
    <source>
        <dbReference type="SAM" id="SignalP"/>
    </source>
</evidence>